<protein>
    <submittedName>
        <fullName evidence="2">Long-chain-fatty-acid--CoA ligase 1</fullName>
    </submittedName>
</protein>
<name>A0AAN8FKN1_TRICO</name>
<keyword evidence="3" id="KW-1185">Reference proteome</keyword>
<proteinExistence type="predicted"/>
<keyword evidence="1 2" id="KW-0436">Ligase</keyword>
<evidence type="ECO:0000256" key="1">
    <source>
        <dbReference type="ARBA" id="ARBA00022598"/>
    </source>
</evidence>
<gene>
    <name evidence="2" type="ORF">GCK32_015845</name>
</gene>
<dbReference type="AlphaFoldDB" id="A0AAN8FKN1"/>
<sequence>EFVPACKKELNLDGTLEELCKNKDAVKMVLDDMVAVGKKSGLFSFEQVKAITLCPDMFTVENDLLTPTLKSKRPKLKSHFASELSAMYSTLE</sequence>
<dbReference type="EMBL" id="WIXE01009406">
    <property type="protein sequence ID" value="KAK5978459.1"/>
    <property type="molecule type" value="Genomic_DNA"/>
</dbReference>
<dbReference type="PANTHER" id="PTHR43272:SF107">
    <property type="entry name" value="LONG-CHAIN-FATTY-ACID--COA LIGASE 5"/>
    <property type="match status" value="1"/>
</dbReference>
<organism evidence="2 3">
    <name type="scientific">Trichostrongylus colubriformis</name>
    <name type="common">Black scour worm</name>
    <dbReference type="NCBI Taxonomy" id="6319"/>
    <lineage>
        <taxon>Eukaryota</taxon>
        <taxon>Metazoa</taxon>
        <taxon>Ecdysozoa</taxon>
        <taxon>Nematoda</taxon>
        <taxon>Chromadorea</taxon>
        <taxon>Rhabditida</taxon>
        <taxon>Rhabditina</taxon>
        <taxon>Rhabditomorpha</taxon>
        <taxon>Strongyloidea</taxon>
        <taxon>Trichostrongylidae</taxon>
        <taxon>Trichostrongylus</taxon>
    </lineage>
</organism>
<comment type="caution">
    <text evidence="2">The sequence shown here is derived from an EMBL/GenBank/DDBJ whole genome shotgun (WGS) entry which is preliminary data.</text>
</comment>
<dbReference type="GO" id="GO:0004467">
    <property type="term" value="F:long-chain fatty acid-CoA ligase activity"/>
    <property type="evidence" value="ECO:0007669"/>
    <property type="project" value="TreeGrafter"/>
</dbReference>
<evidence type="ECO:0000313" key="2">
    <source>
        <dbReference type="EMBL" id="KAK5978459.1"/>
    </source>
</evidence>
<reference evidence="2 3" key="1">
    <citation type="submission" date="2019-10" db="EMBL/GenBank/DDBJ databases">
        <title>Assembly and Annotation for the nematode Trichostrongylus colubriformis.</title>
        <authorList>
            <person name="Martin J."/>
        </authorList>
    </citation>
    <scope>NUCLEOTIDE SEQUENCE [LARGE SCALE GENOMIC DNA]</scope>
    <source>
        <strain evidence="2">G859</strain>
        <tissue evidence="2">Whole worm</tissue>
    </source>
</reference>
<evidence type="ECO:0000313" key="3">
    <source>
        <dbReference type="Proteomes" id="UP001331761"/>
    </source>
</evidence>
<accession>A0AAN8FKN1</accession>
<dbReference type="GO" id="GO:0016020">
    <property type="term" value="C:membrane"/>
    <property type="evidence" value="ECO:0007669"/>
    <property type="project" value="TreeGrafter"/>
</dbReference>
<dbReference type="Proteomes" id="UP001331761">
    <property type="component" value="Unassembled WGS sequence"/>
</dbReference>
<dbReference type="GO" id="GO:0005783">
    <property type="term" value="C:endoplasmic reticulum"/>
    <property type="evidence" value="ECO:0007669"/>
    <property type="project" value="TreeGrafter"/>
</dbReference>
<feature type="non-terminal residue" evidence="2">
    <location>
        <position position="1"/>
    </location>
</feature>
<dbReference type="PANTHER" id="PTHR43272">
    <property type="entry name" value="LONG-CHAIN-FATTY-ACID--COA LIGASE"/>
    <property type="match status" value="1"/>
</dbReference>